<sequence length="83" mass="9727">MELKTFRRECYSVNMGHKFTKDNRPEVVPIPELLNRDKEEANRSMTGLDTSAVTLKDNYTTYNLYQRSNVSRLNVYNCESTKT</sequence>
<protein>
    <submittedName>
        <fullName evidence="1">Uncharacterized protein</fullName>
    </submittedName>
</protein>
<reference evidence="1" key="1">
    <citation type="submission" date="2022-11" db="EMBL/GenBank/DDBJ databases">
        <title>Centuries of genome instability and evolution in soft-shell clam transmissible cancer (bioRxiv).</title>
        <authorList>
            <person name="Hart S.F.M."/>
            <person name="Yonemitsu M.A."/>
            <person name="Giersch R.M."/>
            <person name="Beal B.F."/>
            <person name="Arriagada G."/>
            <person name="Davis B.W."/>
            <person name="Ostrander E.A."/>
            <person name="Goff S.P."/>
            <person name="Metzger M.J."/>
        </authorList>
    </citation>
    <scope>NUCLEOTIDE SEQUENCE</scope>
    <source>
        <strain evidence="1">MELC-2E11</strain>
        <tissue evidence="1">Siphon/mantle</tissue>
    </source>
</reference>
<evidence type="ECO:0000313" key="1">
    <source>
        <dbReference type="EMBL" id="WAQ98872.1"/>
    </source>
</evidence>
<dbReference type="Proteomes" id="UP001164746">
    <property type="component" value="Chromosome 3"/>
</dbReference>
<accession>A0ABY7DMG9</accession>
<keyword evidence="2" id="KW-1185">Reference proteome</keyword>
<proteinExistence type="predicted"/>
<gene>
    <name evidence="1" type="ORF">MAR_023245</name>
</gene>
<dbReference type="EMBL" id="CP111014">
    <property type="protein sequence ID" value="WAQ98872.1"/>
    <property type="molecule type" value="Genomic_DNA"/>
</dbReference>
<name>A0ABY7DMG9_MYAAR</name>
<organism evidence="1 2">
    <name type="scientific">Mya arenaria</name>
    <name type="common">Soft-shell clam</name>
    <dbReference type="NCBI Taxonomy" id="6604"/>
    <lineage>
        <taxon>Eukaryota</taxon>
        <taxon>Metazoa</taxon>
        <taxon>Spiralia</taxon>
        <taxon>Lophotrochozoa</taxon>
        <taxon>Mollusca</taxon>
        <taxon>Bivalvia</taxon>
        <taxon>Autobranchia</taxon>
        <taxon>Heteroconchia</taxon>
        <taxon>Euheterodonta</taxon>
        <taxon>Imparidentia</taxon>
        <taxon>Neoheterodontei</taxon>
        <taxon>Myida</taxon>
        <taxon>Myoidea</taxon>
        <taxon>Myidae</taxon>
        <taxon>Mya</taxon>
    </lineage>
</organism>
<evidence type="ECO:0000313" key="2">
    <source>
        <dbReference type="Proteomes" id="UP001164746"/>
    </source>
</evidence>